<reference evidence="1" key="1">
    <citation type="submission" date="2019-11" db="EMBL/GenBank/DDBJ databases">
        <authorList>
            <person name="Liu Y."/>
            <person name="Hou J."/>
            <person name="Li T.-Q."/>
            <person name="Guan C.-H."/>
            <person name="Wu X."/>
            <person name="Wu H.-Z."/>
            <person name="Ling F."/>
            <person name="Zhang R."/>
            <person name="Shi X.-G."/>
            <person name="Ren J.-P."/>
            <person name="Chen E.-F."/>
            <person name="Sun J.-M."/>
        </authorList>
    </citation>
    <scope>NUCLEOTIDE SEQUENCE</scope>
    <source>
        <strain evidence="1">Adult_tree_wgs_1</strain>
        <tissue evidence="1">Leaves</tissue>
    </source>
</reference>
<keyword evidence="2" id="KW-1185">Reference proteome</keyword>
<proteinExistence type="predicted"/>
<comment type="caution">
    <text evidence="1">The sequence shown here is derived from an EMBL/GenBank/DDBJ whole genome shotgun (WGS) entry which is preliminary data.</text>
</comment>
<dbReference type="AlphaFoldDB" id="A0A834HS41"/>
<organism evidence="1 2">
    <name type="scientific">Rhododendron simsii</name>
    <name type="common">Sims's rhododendron</name>
    <dbReference type="NCBI Taxonomy" id="118357"/>
    <lineage>
        <taxon>Eukaryota</taxon>
        <taxon>Viridiplantae</taxon>
        <taxon>Streptophyta</taxon>
        <taxon>Embryophyta</taxon>
        <taxon>Tracheophyta</taxon>
        <taxon>Spermatophyta</taxon>
        <taxon>Magnoliopsida</taxon>
        <taxon>eudicotyledons</taxon>
        <taxon>Gunneridae</taxon>
        <taxon>Pentapetalae</taxon>
        <taxon>asterids</taxon>
        <taxon>Ericales</taxon>
        <taxon>Ericaceae</taxon>
        <taxon>Ericoideae</taxon>
        <taxon>Rhodoreae</taxon>
        <taxon>Rhododendron</taxon>
    </lineage>
</organism>
<sequence>MRTYGGVWTWRVAGPWKRLRRSRGLLLHREDLARKAVMAHNEAEFEIQAAERLFEVANSRFNAMKREADINGSVRVSNVIEALFALGNGWDPLVCKFVDVDATLEIVEHASVEFGVVLC</sequence>
<dbReference type="EMBL" id="WJXA01000001">
    <property type="protein sequence ID" value="KAF7153101.1"/>
    <property type="molecule type" value="Genomic_DNA"/>
</dbReference>
<dbReference type="Proteomes" id="UP000626092">
    <property type="component" value="Unassembled WGS sequence"/>
</dbReference>
<gene>
    <name evidence="1" type="ORF">RHSIM_Rhsim01G0067500</name>
</gene>
<evidence type="ECO:0000313" key="2">
    <source>
        <dbReference type="Proteomes" id="UP000626092"/>
    </source>
</evidence>
<name>A0A834HS41_RHOSS</name>
<protein>
    <submittedName>
        <fullName evidence="1">Uncharacterized protein</fullName>
    </submittedName>
</protein>
<accession>A0A834HS41</accession>
<evidence type="ECO:0000313" key="1">
    <source>
        <dbReference type="EMBL" id="KAF7153101.1"/>
    </source>
</evidence>